<feature type="transmembrane region" description="Helical" evidence="1">
    <location>
        <begin position="6"/>
        <end position="31"/>
    </location>
</feature>
<keyword evidence="3" id="KW-1185">Reference proteome</keyword>
<organism evidence="2 3">
    <name type="scientific">Nyssa sinensis</name>
    <dbReference type="NCBI Taxonomy" id="561372"/>
    <lineage>
        <taxon>Eukaryota</taxon>
        <taxon>Viridiplantae</taxon>
        <taxon>Streptophyta</taxon>
        <taxon>Embryophyta</taxon>
        <taxon>Tracheophyta</taxon>
        <taxon>Spermatophyta</taxon>
        <taxon>Magnoliopsida</taxon>
        <taxon>eudicotyledons</taxon>
        <taxon>Gunneridae</taxon>
        <taxon>Pentapetalae</taxon>
        <taxon>asterids</taxon>
        <taxon>Cornales</taxon>
        <taxon>Nyssaceae</taxon>
        <taxon>Nyssa</taxon>
    </lineage>
</organism>
<keyword evidence="1" id="KW-1133">Transmembrane helix</keyword>
<accession>A0A5J5C3U2</accession>
<dbReference type="EMBL" id="CM018031">
    <property type="protein sequence ID" value="KAA8550053.1"/>
    <property type="molecule type" value="Genomic_DNA"/>
</dbReference>
<name>A0A5J5C3U2_9ASTE</name>
<evidence type="ECO:0000313" key="3">
    <source>
        <dbReference type="Proteomes" id="UP000325577"/>
    </source>
</evidence>
<keyword evidence="1" id="KW-0472">Membrane</keyword>
<gene>
    <name evidence="2" type="ORF">F0562_001737</name>
</gene>
<proteinExistence type="predicted"/>
<sequence>MADVTWIWGYGFRISVVVGTAVAAVIGAAVAELDGGFKLAKQLLIWHGGNNLELSSEVEYVEVGVRKESIKPVTNKLEVVNS</sequence>
<protein>
    <submittedName>
        <fullName evidence="2">Uncharacterized protein</fullName>
    </submittedName>
</protein>
<dbReference type="Proteomes" id="UP000325577">
    <property type="component" value="Linkage Group LG0"/>
</dbReference>
<dbReference type="AlphaFoldDB" id="A0A5J5C3U2"/>
<evidence type="ECO:0000256" key="1">
    <source>
        <dbReference type="SAM" id="Phobius"/>
    </source>
</evidence>
<keyword evidence="1" id="KW-0812">Transmembrane</keyword>
<evidence type="ECO:0000313" key="2">
    <source>
        <dbReference type="EMBL" id="KAA8550053.1"/>
    </source>
</evidence>
<reference evidence="2 3" key="1">
    <citation type="submission" date="2019-09" db="EMBL/GenBank/DDBJ databases">
        <title>A chromosome-level genome assembly of the Chinese tupelo Nyssa sinensis.</title>
        <authorList>
            <person name="Yang X."/>
            <person name="Kang M."/>
            <person name="Yang Y."/>
            <person name="Xiong H."/>
            <person name="Wang M."/>
            <person name="Zhang Z."/>
            <person name="Wang Z."/>
            <person name="Wu H."/>
            <person name="Ma T."/>
            <person name="Liu J."/>
            <person name="Xi Z."/>
        </authorList>
    </citation>
    <scope>NUCLEOTIDE SEQUENCE [LARGE SCALE GENOMIC DNA]</scope>
    <source>
        <strain evidence="2">J267</strain>
        <tissue evidence="2">Leaf</tissue>
    </source>
</reference>